<dbReference type="InterPro" id="IPR038010">
    <property type="entry name" value="YhfW_C"/>
</dbReference>
<keyword evidence="3" id="KW-0408">Iron</keyword>
<dbReference type="OrthoDB" id="9767869at2"/>
<reference evidence="7 8" key="1">
    <citation type="submission" date="2018-01" db="EMBL/GenBank/DDBJ databases">
        <title>Genome Sequencing and Assembly of Anaerobacter polyendosporus strain CT4.</title>
        <authorList>
            <person name="Tachaapaikoon C."/>
            <person name="Sutheeworapong S."/>
            <person name="Jenjaroenpun P."/>
            <person name="Wongsurawat T."/>
            <person name="Nookeaw I."/>
            <person name="Cheawchanlertfa P."/>
            <person name="Kosugi A."/>
            <person name="Cheevadhanarak S."/>
            <person name="Ratanakhanokchai K."/>
        </authorList>
    </citation>
    <scope>NUCLEOTIDE SEQUENCE [LARGE SCALE GENOMIC DNA]</scope>
    <source>
        <strain evidence="7 8">CT4</strain>
    </source>
</reference>
<dbReference type="EMBL" id="CP025746">
    <property type="protein sequence ID" value="QAA30341.1"/>
    <property type="molecule type" value="Genomic_DNA"/>
</dbReference>
<evidence type="ECO:0000256" key="5">
    <source>
        <dbReference type="ARBA" id="ARBA00023157"/>
    </source>
</evidence>
<dbReference type="Proteomes" id="UP000286268">
    <property type="component" value="Chromosome"/>
</dbReference>
<dbReference type="SUPFAM" id="SSF51905">
    <property type="entry name" value="FAD/NAD(P)-binding domain"/>
    <property type="match status" value="1"/>
</dbReference>
<dbReference type="FunFam" id="2.102.10.10:FF:000014">
    <property type="entry name" value="Oxidoreductase, FAD dependent"/>
    <property type="match status" value="1"/>
</dbReference>
<dbReference type="KEGG" id="cmah:C1I91_00825"/>
<evidence type="ECO:0000256" key="3">
    <source>
        <dbReference type="ARBA" id="ARBA00023004"/>
    </source>
</evidence>
<dbReference type="GO" id="GO:0051537">
    <property type="term" value="F:2 iron, 2 sulfur cluster binding"/>
    <property type="evidence" value="ECO:0007669"/>
    <property type="project" value="UniProtKB-KW"/>
</dbReference>
<gene>
    <name evidence="7" type="ORF">C1I91_00825</name>
</gene>
<keyword evidence="1" id="KW-0001">2Fe-2S</keyword>
<keyword evidence="5" id="KW-1015">Disulfide bond</keyword>
<dbReference type="Gene3D" id="2.102.10.10">
    <property type="entry name" value="Rieske [2Fe-2S] iron-sulphur domain"/>
    <property type="match status" value="1"/>
</dbReference>
<evidence type="ECO:0000256" key="4">
    <source>
        <dbReference type="ARBA" id="ARBA00023014"/>
    </source>
</evidence>
<dbReference type="GO" id="GO:0004497">
    <property type="term" value="F:monooxygenase activity"/>
    <property type="evidence" value="ECO:0007669"/>
    <property type="project" value="UniProtKB-ARBA"/>
</dbReference>
<keyword evidence="2" id="KW-0479">Metal-binding</keyword>
<dbReference type="PRINTS" id="PR00162">
    <property type="entry name" value="RIESKE"/>
</dbReference>
<dbReference type="InterPro" id="IPR036188">
    <property type="entry name" value="FAD/NAD-bd_sf"/>
</dbReference>
<dbReference type="Gene3D" id="3.30.9.10">
    <property type="entry name" value="D-Amino Acid Oxidase, subunit A, domain 2"/>
    <property type="match status" value="1"/>
</dbReference>
<dbReference type="InterPro" id="IPR017941">
    <property type="entry name" value="Rieske_2Fe-2S"/>
</dbReference>
<dbReference type="CDD" id="cd03477">
    <property type="entry name" value="Rieske_YhfW_C"/>
    <property type="match status" value="1"/>
</dbReference>
<sequence length="519" mass="57610">MSNNNMDVFLSNHEPYWIASVDKTEYPALAEDINVDVAIIGGGMVGITSAFLLKRRGFKVAILEVNNIAHGTTGHTTAKITSQHGLIYDKITKSVGHDKARKYAEANEHAIHFIADLIKEKNIDCDFEEKQAYIYTQSDEYIKKIENEVKAASNLGIKATYLDKAPLPFDTKAAVRFDNQAQFHPLKYLLALAKDIPGDGSSIFEHTKVVDVDDSSDKCIVKTDDGKKVFASKVIVASHFPCYDGLGLYFARMHSERSYAIGVKSNVPSPDGMFITAEKPLRSIRSQRFDDGEILIIAGEHHKTGAENKTNVHYDNLGKFAKDNFNLQSVLYRWSTQDCITIDNLPYVGLINSNTSRVFVATGFGKWGMTNSTAAAIIITDLIADGKNKWQEVYSPSRFDISSVPKIVETNLDVAKNLIKGKLEALPEELEVKNGEAKVVKVNGERLGAYRDEDGNLHVVNTTCTHLGCELEWNEAEKTWDCPCHGSRFNYDGDNVEGPAFNKLGNSGEIENKVKPDIF</sequence>
<name>A0A410DMN6_9CLOT</name>
<dbReference type="GO" id="GO:0016020">
    <property type="term" value="C:membrane"/>
    <property type="evidence" value="ECO:0007669"/>
    <property type="project" value="InterPro"/>
</dbReference>
<dbReference type="InterPro" id="IPR036922">
    <property type="entry name" value="Rieske_2Fe-2S_sf"/>
</dbReference>
<dbReference type="GO" id="GO:0005737">
    <property type="term" value="C:cytoplasm"/>
    <property type="evidence" value="ECO:0007669"/>
    <property type="project" value="TreeGrafter"/>
</dbReference>
<dbReference type="InterPro" id="IPR006076">
    <property type="entry name" value="FAD-dep_OxRdtase"/>
</dbReference>
<accession>A0A410DMN6</accession>
<dbReference type="Pfam" id="PF01266">
    <property type="entry name" value="DAO"/>
    <property type="match status" value="1"/>
</dbReference>
<evidence type="ECO:0000256" key="2">
    <source>
        <dbReference type="ARBA" id="ARBA00022723"/>
    </source>
</evidence>
<dbReference type="PANTHER" id="PTHR13847:SF274">
    <property type="entry name" value="RIESKE 2FE-2S IRON-SULFUR PROTEIN YHFW-RELATED"/>
    <property type="match status" value="1"/>
</dbReference>
<feature type="domain" description="Rieske" evidence="6">
    <location>
        <begin position="424"/>
        <end position="504"/>
    </location>
</feature>
<evidence type="ECO:0000313" key="8">
    <source>
        <dbReference type="Proteomes" id="UP000286268"/>
    </source>
</evidence>
<dbReference type="PROSITE" id="PS51296">
    <property type="entry name" value="RIESKE"/>
    <property type="match status" value="1"/>
</dbReference>
<dbReference type="GO" id="GO:0016705">
    <property type="term" value="F:oxidoreductase activity, acting on paired donors, with incorporation or reduction of molecular oxygen"/>
    <property type="evidence" value="ECO:0007669"/>
    <property type="project" value="UniProtKB-ARBA"/>
</dbReference>
<dbReference type="SUPFAM" id="SSF50022">
    <property type="entry name" value="ISP domain"/>
    <property type="match status" value="1"/>
</dbReference>
<dbReference type="InterPro" id="IPR005805">
    <property type="entry name" value="Rieske_Fe-S_prot_C"/>
</dbReference>
<evidence type="ECO:0000256" key="1">
    <source>
        <dbReference type="ARBA" id="ARBA00022714"/>
    </source>
</evidence>
<keyword evidence="4" id="KW-0411">Iron-sulfur</keyword>
<keyword evidence="8" id="KW-1185">Reference proteome</keyword>
<dbReference type="GO" id="GO:0046872">
    <property type="term" value="F:metal ion binding"/>
    <property type="evidence" value="ECO:0007669"/>
    <property type="project" value="UniProtKB-KW"/>
</dbReference>
<evidence type="ECO:0000313" key="7">
    <source>
        <dbReference type="EMBL" id="QAA30341.1"/>
    </source>
</evidence>
<protein>
    <submittedName>
        <fullName evidence="7">FAD-dependent oxidoreductase</fullName>
    </submittedName>
</protein>
<proteinExistence type="predicted"/>
<organism evidence="7 8">
    <name type="scientific">Clostridium manihotivorum</name>
    <dbReference type="NCBI Taxonomy" id="2320868"/>
    <lineage>
        <taxon>Bacteria</taxon>
        <taxon>Bacillati</taxon>
        <taxon>Bacillota</taxon>
        <taxon>Clostridia</taxon>
        <taxon>Eubacteriales</taxon>
        <taxon>Clostridiaceae</taxon>
        <taxon>Clostridium</taxon>
    </lineage>
</organism>
<dbReference type="Gene3D" id="3.50.50.60">
    <property type="entry name" value="FAD/NAD(P)-binding domain"/>
    <property type="match status" value="1"/>
</dbReference>
<dbReference type="AlphaFoldDB" id="A0A410DMN6"/>
<dbReference type="PANTHER" id="PTHR13847">
    <property type="entry name" value="SARCOSINE DEHYDROGENASE-RELATED"/>
    <property type="match status" value="1"/>
</dbReference>
<dbReference type="Pfam" id="PF00355">
    <property type="entry name" value="Rieske"/>
    <property type="match status" value="1"/>
</dbReference>
<evidence type="ECO:0000259" key="6">
    <source>
        <dbReference type="PROSITE" id="PS51296"/>
    </source>
</evidence>
<dbReference type="RefSeq" id="WP_128210792.1">
    <property type="nucleotide sequence ID" value="NZ_CP025746.1"/>
</dbReference>